<keyword evidence="4 6" id="KW-1133">Transmembrane helix</keyword>
<feature type="transmembrane region" description="Helical" evidence="6">
    <location>
        <begin position="49"/>
        <end position="70"/>
    </location>
</feature>
<evidence type="ECO:0000313" key="7">
    <source>
        <dbReference type="EMBL" id="RBP11325.1"/>
    </source>
</evidence>
<evidence type="ECO:0000256" key="2">
    <source>
        <dbReference type="ARBA" id="ARBA00007524"/>
    </source>
</evidence>
<dbReference type="CDD" id="cd15904">
    <property type="entry name" value="TSPO_MBR"/>
    <property type="match status" value="1"/>
</dbReference>
<comment type="similarity">
    <text evidence="2">Belongs to the TspO/BZRP family.</text>
</comment>
<keyword evidence="5 6" id="KW-0472">Membrane</keyword>
<keyword evidence="8" id="KW-1185">Reference proteome</keyword>
<reference evidence="7 8" key="1">
    <citation type="submission" date="2018-06" db="EMBL/GenBank/DDBJ databases">
        <title>Genomic Encyclopedia of Type Strains, Phase IV (KMG-IV): sequencing the most valuable type-strain genomes for metagenomic binning, comparative biology and taxonomic classification.</title>
        <authorList>
            <person name="Goeker M."/>
        </authorList>
    </citation>
    <scope>NUCLEOTIDE SEQUENCE [LARGE SCALE GENOMIC DNA]</scope>
    <source>
        <strain evidence="7 8">DSM 24875</strain>
    </source>
</reference>
<dbReference type="GO" id="GO:0033013">
    <property type="term" value="P:tetrapyrrole metabolic process"/>
    <property type="evidence" value="ECO:0007669"/>
    <property type="project" value="UniProtKB-ARBA"/>
</dbReference>
<dbReference type="OrthoDB" id="9795496at2"/>
<dbReference type="PANTHER" id="PTHR10057">
    <property type="entry name" value="PERIPHERAL-TYPE BENZODIAZEPINE RECEPTOR"/>
    <property type="match status" value="1"/>
</dbReference>
<dbReference type="Pfam" id="PF03073">
    <property type="entry name" value="TspO_MBR"/>
    <property type="match status" value="1"/>
</dbReference>
<dbReference type="PIRSF" id="PIRSF005859">
    <property type="entry name" value="PBR"/>
    <property type="match status" value="1"/>
</dbReference>
<dbReference type="RefSeq" id="WP_113890114.1">
    <property type="nucleotide sequence ID" value="NZ_QNRK01000016.1"/>
</dbReference>
<evidence type="ECO:0000256" key="4">
    <source>
        <dbReference type="ARBA" id="ARBA00022989"/>
    </source>
</evidence>
<organism evidence="7 8">
    <name type="scientific">Roseiarcus fermentans</name>
    <dbReference type="NCBI Taxonomy" id="1473586"/>
    <lineage>
        <taxon>Bacteria</taxon>
        <taxon>Pseudomonadati</taxon>
        <taxon>Pseudomonadota</taxon>
        <taxon>Alphaproteobacteria</taxon>
        <taxon>Hyphomicrobiales</taxon>
        <taxon>Roseiarcaceae</taxon>
        <taxon>Roseiarcus</taxon>
    </lineage>
</organism>
<proteinExistence type="inferred from homology"/>
<sequence>MIQTLAERWPVIAVVIACVAVLAFAGAAATNVGPWYKALKFPRLKPPDWAFGPGWTTIYVFIAASAVIGWGAADAEDRTTMIWLFAINGVLNVLWSPLFFTLQRPDWALIEWVPFWLSIVPLVILMFWITPLAGWLILPYLLWVTYAGWLNWRVVVLNRPFGSDAAATPRK</sequence>
<dbReference type="FunFam" id="1.20.1260.100:FF:000001">
    <property type="entry name" value="translocator protein 2"/>
    <property type="match status" value="1"/>
</dbReference>
<name>A0A366FC92_9HYPH</name>
<evidence type="ECO:0000256" key="6">
    <source>
        <dbReference type="SAM" id="Phobius"/>
    </source>
</evidence>
<dbReference type="AlphaFoldDB" id="A0A366FC92"/>
<dbReference type="PANTHER" id="PTHR10057:SF0">
    <property type="entry name" value="TRANSLOCATOR PROTEIN"/>
    <property type="match status" value="1"/>
</dbReference>
<feature type="transmembrane region" description="Helical" evidence="6">
    <location>
        <begin position="82"/>
        <end position="103"/>
    </location>
</feature>
<keyword evidence="3 6" id="KW-0812">Transmembrane</keyword>
<feature type="transmembrane region" description="Helical" evidence="6">
    <location>
        <begin position="9"/>
        <end position="29"/>
    </location>
</feature>
<comment type="caution">
    <text evidence="7">The sequence shown here is derived from an EMBL/GenBank/DDBJ whole genome shotgun (WGS) entry which is preliminary data.</text>
</comment>
<accession>A0A366FC92</accession>
<dbReference type="InterPro" id="IPR004307">
    <property type="entry name" value="TspO_MBR"/>
</dbReference>
<comment type="subcellular location">
    <subcellularLocation>
        <location evidence="1">Membrane</location>
        <topology evidence="1">Multi-pass membrane protein</topology>
    </subcellularLocation>
</comment>
<dbReference type="GO" id="GO:0016020">
    <property type="term" value="C:membrane"/>
    <property type="evidence" value="ECO:0007669"/>
    <property type="project" value="UniProtKB-SubCell"/>
</dbReference>
<evidence type="ECO:0000256" key="1">
    <source>
        <dbReference type="ARBA" id="ARBA00004141"/>
    </source>
</evidence>
<dbReference type="InterPro" id="IPR038330">
    <property type="entry name" value="TspO/MBR-related_sf"/>
</dbReference>
<gene>
    <name evidence="7" type="ORF">DFR50_11619</name>
</gene>
<dbReference type="EMBL" id="QNRK01000016">
    <property type="protein sequence ID" value="RBP11325.1"/>
    <property type="molecule type" value="Genomic_DNA"/>
</dbReference>
<protein>
    <submittedName>
        <fullName evidence="7">TspO/MBR related protein</fullName>
    </submittedName>
</protein>
<dbReference type="Proteomes" id="UP000253529">
    <property type="component" value="Unassembled WGS sequence"/>
</dbReference>
<evidence type="ECO:0000256" key="5">
    <source>
        <dbReference type="ARBA" id="ARBA00023136"/>
    </source>
</evidence>
<dbReference type="Gene3D" id="1.20.1260.100">
    <property type="entry name" value="TspO/MBR protein"/>
    <property type="match status" value="1"/>
</dbReference>
<feature type="transmembrane region" description="Helical" evidence="6">
    <location>
        <begin position="115"/>
        <end position="143"/>
    </location>
</feature>
<evidence type="ECO:0000313" key="8">
    <source>
        <dbReference type="Proteomes" id="UP000253529"/>
    </source>
</evidence>
<evidence type="ECO:0000256" key="3">
    <source>
        <dbReference type="ARBA" id="ARBA00022692"/>
    </source>
</evidence>